<organism evidence="1 2">
    <name type="scientific">Mucilaginibacter ximonensis</name>
    <dbReference type="NCBI Taxonomy" id="538021"/>
    <lineage>
        <taxon>Bacteria</taxon>
        <taxon>Pseudomonadati</taxon>
        <taxon>Bacteroidota</taxon>
        <taxon>Sphingobacteriia</taxon>
        <taxon>Sphingobacteriales</taxon>
        <taxon>Sphingobacteriaceae</taxon>
        <taxon>Mucilaginibacter</taxon>
    </lineage>
</organism>
<dbReference type="EMBL" id="JBHUPD010000003">
    <property type="protein sequence ID" value="MFD2874061.1"/>
    <property type="molecule type" value="Genomic_DNA"/>
</dbReference>
<sequence>MTIAEIEHAELIAKFLGYKVEDTPGGDVGMYYQNAQGDWIYSRSIYDTYYHSHWDWLMPVVEKIESIKPDGLNVVYGVQIDSNYCLIHKDGEVPITEHQSDTKFDATIRAVIDFIRWHNNEEGE</sequence>
<proteinExistence type="predicted"/>
<name>A0ABW5YFL3_9SPHI</name>
<keyword evidence="2" id="KW-1185">Reference proteome</keyword>
<evidence type="ECO:0000313" key="2">
    <source>
        <dbReference type="Proteomes" id="UP001597557"/>
    </source>
</evidence>
<comment type="caution">
    <text evidence="1">The sequence shown here is derived from an EMBL/GenBank/DDBJ whole genome shotgun (WGS) entry which is preliminary data.</text>
</comment>
<reference evidence="2" key="1">
    <citation type="journal article" date="2019" name="Int. J. Syst. Evol. Microbiol.">
        <title>The Global Catalogue of Microorganisms (GCM) 10K type strain sequencing project: providing services to taxonomists for standard genome sequencing and annotation.</title>
        <authorList>
            <consortium name="The Broad Institute Genomics Platform"/>
            <consortium name="The Broad Institute Genome Sequencing Center for Infectious Disease"/>
            <person name="Wu L."/>
            <person name="Ma J."/>
        </authorList>
    </citation>
    <scope>NUCLEOTIDE SEQUENCE [LARGE SCALE GENOMIC DNA]</scope>
    <source>
        <strain evidence="2">KCTC 22437</strain>
    </source>
</reference>
<gene>
    <name evidence="1" type="ORF">ACFS5N_16380</name>
</gene>
<evidence type="ECO:0000313" key="1">
    <source>
        <dbReference type="EMBL" id="MFD2874061.1"/>
    </source>
</evidence>
<dbReference type="RefSeq" id="WP_377187997.1">
    <property type="nucleotide sequence ID" value="NZ_JBHUPD010000003.1"/>
</dbReference>
<accession>A0ABW5YFL3</accession>
<dbReference type="Proteomes" id="UP001597557">
    <property type="component" value="Unassembled WGS sequence"/>
</dbReference>
<evidence type="ECO:0008006" key="3">
    <source>
        <dbReference type="Google" id="ProtNLM"/>
    </source>
</evidence>
<protein>
    <recommendedName>
        <fullName evidence="3">Phage ABA sandwich domain-containing protein</fullName>
    </recommendedName>
</protein>